<gene>
    <name evidence="2" type="ORF">ACHAWU_008976</name>
</gene>
<dbReference type="Proteomes" id="UP001530293">
    <property type="component" value="Unassembled WGS sequence"/>
</dbReference>
<evidence type="ECO:0000313" key="2">
    <source>
        <dbReference type="EMBL" id="KAL3763273.1"/>
    </source>
</evidence>
<evidence type="ECO:0000256" key="1">
    <source>
        <dbReference type="SAM" id="MobiDB-lite"/>
    </source>
</evidence>
<feature type="compositionally biased region" description="Low complexity" evidence="1">
    <location>
        <begin position="42"/>
        <end position="53"/>
    </location>
</feature>
<proteinExistence type="predicted"/>
<feature type="compositionally biased region" description="Pro residues" evidence="1">
    <location>
        <begin position="65"/>
        <end position="80"/>
    </location>
</feature>
<name>A0ABD3MHP5_9STRA</name>
<organism evidence="2 3">
    <name type="scientific">Discostella pseudostelligera</name>
    <dbReference type="NCBI Taxonomy" id="259834"/>
    <lineage>
        <taxon>Eukaryota</taxon>
        <taxon>Sar</taxon>
        <taxon>Stramenopiles</taxon>
        <taxon>Ochrophyta</taxon>
        <taxon>Bacillariophyta</taxon>
        <taxon>Coscinodiscophyceae</taxon>
        <taxon>Thalassiosirophycidae</taxon>
        <taxon>Stephanodiscales</taxon>
        <taxon>Stephanodiscaceae</taxon>
        <taxon>Discostella</taxon>
    </lineage>
</organism>
<protein>
    <submittedName>
        <fullName evidence="2">Uncharacterized protein</fullName>
    </submittedName>
</protein>
<dbReference type="AlphaFoldDB" id="A0ABD3MHP5"/>
<reference evidence="2 3" key="1">
    <citation type="submission" date="2024-10" db="EMBL/GenBank/DDBJ databases">
        <title>Updated reference genomes for cyclostephanoid diatoms.</title>
        <authorList>
            <person name="Roberts W.R."/>
            <person name="Alverson A.J."/>
        </authorList>
    </citation>
    <scope>NUCLEOTIDE SEQUENCE [LARGE SCALE GENOMIC DNA]</scope>
    <source>
        <strain evidence="2 3">AJA232-27</strain>
    </source>
</reference>
<comment type="caution">
    <text evidence="2">The sequence shown here is derived from an EMBL/GenBank/DDBJ whole genome shotgun (WGS) entry which is preliminary data.</text>
</comment>
<dbReference type="EMBL" id="JALLBG020000124">
    <property type="protein sequence ID" value="KAL3763273.1"/>
    <property type="molecule type" value="Genomic_DNA"/>
</dbReference>
<evidence type="ECO:0000313" key="3">
    <source>
        <dbReference type="Proteomes" id="UP001530293"/>
    </source>
</evidence>
<sequence>MTMASFGKLAAACCRSAPSTTRSLAATTSHTIGFFSTAAAAPTAASKKQPTTPGNNYTRYLPPTTLVPPTPLPTLLPPTPTHRRVINSIDTETNNHLVIALQNLQKKEKTEINKLQWMLDALRIAHILPPSSTGTSQLVRPVQQQQQQHRTFQVMNRNARKAKRANHGKRPCSRVRRRYKVKAWANTSRKG</sequence>
<keyword evidence="3" id="KW-1185">Reference proteome</keyword>
<accession>A0ABD3MHP5</accession>
<feature type="region of interest" description="Disordered" evidence="1">
    <location>
        <begin position="42"/>
        <end position="80"/>
    </location>
</feature>